<dbReference type="EMBL" id="MU394406">
    <property type="protein sequence ID" value="KAI6081140.1"/>
    <property type="molecule type" value="Genomic_DNA"/>
</dbReference>
<sequence>MARDKYDAEKASSVGSDNHAQLLYRSLEQYNREQKRTRRPSVLLGALIFLFLSSAGGISLAVVLMLQPVEIQAACIARDLILFAASLALLYICLHIRGARKDYRRRGPGPPQIYGEYLHASALIVERLGIAVWVAALVATAVMIAKAVPLGGLAGMTPYLNLAICIGAIPSFIIISACIESNPTPFATAGLSSSSFLTCRVSEFGDDLNADLSVSRRASLQRKESKSDSILTMPTAEIFKLGDPQPAAAPAKQPDPLTIGTKDLPYDRTELMANSPIGASHNVPVVMNTMPLSSNPPVPNLPPSLSKSPPKPVYIPGGWKNEWNNVAEQVGVSKIPEGPTQNTSTGQQQQAGDYFSAHASESGGSSQVSTPSNGTRHRVTPSTSIASSAQRSRLSTVRYAAQPEIAVRQEIRVIRNPAYSPPAAINNNNNSNNSNTKDNNNNNISPSERERVIKMPEPVVIAGSTPRGYQNTETMEAAQRPTTLKRHPSNFSRPLPSLKGSEADSGVEMRLPGMGEMPRN</sequence>
<evidence type="ECO:0000313" key="2">
    <source>
        <dbReference type="Proteomes" id="UP001497680"/>
    </source>
</evidence>
<dbReference type="Proteomes" id="UP001497680">
    <property type="component" value="Unassembled WGS sequence"/>
</dbReference>
<evidence type="ECO:0000313" key="1">
    <source>
        <dbReference type="EMBL" id="KAI6081140.1"/>
    </source>
</evidence>
<keyword evidence="2" id="KW-1185">Reference proteome</keyword>
<gene>
    <name evidence="1" type="ORF">F4821DRAFT_275208</name>
</gene>
<accession>A0ACC0CLE0</accession>
<organism evidence="1 2">
    <name type="scientific">Hypoxylon rubiginosum</name>
    <dbReference type="NCBI Taxonomy" id="110542"/>
    <lineage>
        <taxon>Eukaryota</taxon>
        <taxon>Fungi</taxon>
        <taxon>Dikarya</taxon>
        <taxon>Ascomycota</taxon>
        <taxon>Pezizomycotina</taxon>
        <taxon>Sordariomycetes</taxon>
        <taxon>Xylariomycetidae</taxon>
        <taxon>Xylariales</taxon>
        <taxon>Hypoxylaceae</taxon>
        <taxon>Hypoxylon</taxon>
    </lineage>
</organism>
<reference evidence="1 2" key="1">
    <citation type="journal article" date="2022" name="New Phytol.">
        <title>Ecological generalism drives hyperdiversity of secondary metabolite gene clusters in xylarialean endophytes.</title>
        <authorList>
            <person name="Franco M.E.E."/>
            <person name="Wisecaver J.H."/>
            <person name="Arnold A.E."/>
            <person name="Ju Y.M."/>
            <person name="Slot J.C."/>
            <person name="Ahrendt S."/>
            <person name="Moore L.P."/>
            <person name="Eastman K.E."/>
            <person name="Scott K."/>
            <person name="Konkel Z."/>
            <person name="Mondo S.J."/>
            <person name="Kuo A."/>
            <person name="Hayes R.D."/>
            <person name="Haridas S."/>
            <person name="Andreopoulos B."/>
            <person name="Riley R."/>
            <person name="LaButti K."/>
            <person name="Pangilinan J."/>
            <person name="Lipzen A."/>
            <person name="Amirebrahimi M."/>
            <person name="Yan J."/>
            <person name="Adam C."/>
            <person name="Keymanesh K."/>
            <person name="Ng V."/>
            <person name="Louie K."/>
            <person name="Northen T."/>
            <person name="Drula E."/>
            <person name="Henrissat B."/>
            <person name="Hsieh H.M."/>
            <person name="Youens-Clark K."/>
            <person name="Lutzoni F."/>
            <person name="Miadlikowska J."/>
            <person name="Eastwood D.C."/>
            <person name="Hamelin R.C."/>
            <person name="Grigoriev I.V."/>
            <person name="U'Ren J.M."/>
        </authorList>
    </citation>
    <scope>NUCLEOTIDE SEQUENCE [LARGE SCALE GENOMIC DNA]</scope>
    <source>
        <strain evidence="1 2">ER1909</strain>
    </source>
</reference>
<comment type="caution">
    <text evidence="1">The sequence shown here is derived from an EMBL/GenBank/DDBJ whole genome shotgun (WGS) entry which is preliminary data.</text>
</comment>
<protein>
    <submittedName>
        <fullName evidence="1">Uncharacterized protein</fullName>
    </submittedName>
</protein>
<name>A0ACC0CLE0_9PEZI</name>
<proteinExistence type="predicted"/>